<evidence type="ECO:0000256" key="4">
    <source>
        <dbReference type="ARBA" id="ARBA00022746"/>
    </source>
</evidence>
<comment type="subcellular location">
    <subcellularLocation>
        <location evidence="1">Membrane</location>
        <topology evidence="1">Multi-pass membrane protein</topology>
    </subcellularLocation>
</comment>
<dbReference type="eggNOG" id="ENOG5033310">
    <property type="taxonomic scope" value="Bacteria"/>
</dbReference>
<reference evidence="11" key="1">
    <citation type="submission" date="2009-09" db="EMBL/GenBank/DDBJ databases">
        <title>The complete genome of Nakamurella multipartita DSM 44233.</title>
        <authorList>
            <consortium name="US DOE Joint Genome Institute (JGI-PGF)"/>
            <person name="Lucas S."/>
            <person name="Copeland A."/>
            <person name="Lapidus A."/>
            <person name="Glavina del Rio T."/>
            <person name="Dalin E."/>
            <person name="Tice H."/>
            <person name="Bruce D."/>
            <person name="Goodwin L."/>
            <person name="Pitluck S."/>
            <person name="Kyrpides N."/>
            <person name="Mavromatis K."/>
            <person name="Ivanova N."/>
            <person name="Ovchinnikova G."/>
            <person name="Sims D."/>
            <person name="Meincke L."/>
            <person name="Brettin T."/>
            <person name="Detter J.C."/>
            <person name="Han C."/>
            <person name="Larimer F."/>
            <person name="Land M."/>
            <person name="Hauser L."/>
            <person name="Markowitz V."/>
            <person name="Cheng J.-F."/>
            <person name="Hugenholtz P."/>
            <person name="Woyke T."/>
            <person name="Wu D."/>
            <person name="Klenk H.-P."/>
            <person name="Eisen J.A."/>
        </authorList>
    </citation>
    <scope>NUCLEOTIDE SEQUENCE [LARGE SCALE GENOMIC DNA]</scope>
    <source>
        <strain evidence="11">ATCC 700099 / DSM 44233 / CIP 104796 / JCM 9543 / NBRC 105858 / Y-104</strain>
    </source>
</reference>
<evidence type="ECO:0000256" key="2">
    <source>
        <dbReference type="ARBA" id="ARBA00004829"/>
    </source>
</evidence>
<dbReference type="NCBIfam" id="TIGR03462">
    <property type="entry name" value="CarR_dom_SF"/>
    <property type="match status" value="1"/>
</dbReference>
<dbReference type="InParanoid" id="C8X6L0"/>
<evidence type="ECO:0000256" key="8">
    <source>
        <dbReference type="SAM" id="Phobius"/>
    </source>
</evidence>
<evidence type="ECO:0000313" key="10">
    <source>
        <dbReference type="EMBL" id="ACV78865.1"/>
    </source>
</evidence>
<accession>C8X6L0</accession>
<protein>
    <submittedName>
        <fullName evidence="10">Lycopene cyclase domain protein</fullName>
    </submittedName>
</protein>
<sequence>MQHLTYLAVLLACLLLTAPLELVLRARVYGRWRRAAAAILPVAAVFVLWDYLATAAGWWWFDEQFVTGVFIGILPWEELMFFLVVPICALLTFEAVRRLRPGWADAAAPDLEARR</sequence>
<evidence type="ECO:0000256" key="7">
    <source>
        <dbReference type="ARBA" id="ARBA00023235"/>
    </source>
</evidence>
<comment type="pathway">
    <text evidence="2">Carotenoid biosynthesis.</text>
</comment>
<evidence type="ECO:0000313" key="11">
    <source>
        <dbReference type="Proteomes" id="UP000002218"/>
    </source>
</evidence>
<dbReference type="InterPro" id="IPR017825">
    <property type="entry name" value="Lycopene_cyclase_dom"/>
</dbReference>
<keyword evidence="5 8" id="KW-1133">Transmembrane helix</keyword>
<feature type="transmembrane region" description="Helical" evidence="8">
    <location>
        <begin position="6"/>
        <end position="24"/>
    </location>
</feature>
<dbReference type="STRING" id="479431.Namu_2498"/>
<keyword evidence="6 8" id="KW-0472">Membrane</keyword>
<dbReference type="GO" id="GO:0016020">
    <property type="term" value="C:membrane"/>
    <property type="evidence" value="ECO:0007669"/>
    <property type="project" value="UniProtKB-SubCell"/>
</dbReference>
<organism evidence="10 11">
    <name type="scientific">Nakamurella multipartita (strain ATCC 700099 / DSM 44233 / CIP 104796 / JCM 9543 / NBRC 105858 / Y-104)</name>
    <name type="common">Microsphaera multipartita</name>
    <dbReference type="NCBI Taxonomy" id="479431"/>
    <lineage>
        <taxon>Bacteria</taxon>
        <taxon>Bacillati</taxon>
        <taxon>Actinomycetota</taxon>
        <taxon>Actinomycetes</taxon>
        <taxon>Nakamurellales</taxon>
        <taxon>Nakamurellaceae</taxon>
        <taxon>Nakamurella</taxon>
    </lineage>
</organism>
<dbReference type="GO" id="GO:0045436">
    <property type="term" value="F:lycopene beta cyclase activity"/>
    <property type="evidence" value="ECO:0007669"/>
    <property type="project" value="UniProtKB-ARBA"/>
</dbReference>
<evidence type="ECO:0000256" key="5">
    <source>
        <dbReference type="ARBA" id="ARBA00022989"/>
    </source>
</evidence>
<gene>
    <name evidence="10" type="ordered locus">Namu_2498</name>
</gene>
<dbReference type="GO" id="GO:0016117">
    <property type="term" value="P:carotenoid biosynthetic process"/>
    <property type="evidence" value="ECO:0007669"/>
    <property type="project" value="UniProtKB-KW"/>
</dbReference>
<keyword evidence="11" id="KW-1185">Reference proteome</keyword>
<evidence type="ECO:0000256" key="6">
    <source>
        <dbReference type="ARBA" id="ARBA00023136"/>
    </source>
</evidence>
<dbReference type="RefSeq" id="WP_015747753.1">
    <property type="nucleotide sequence ID" value="NC_013235.1"/>
</dbReference>
<evidence type="ECO:0000259" key="9">
    <source>
        <dbReference type="Pfam" id="PF18916"/>
    </source>
</evidence>
<feature type="domain" description="Lycopene cyclase" evidence="9">
    <location>
        <begin position="6"/>
        <end position="94"/>
    </location>
</feature>
<name>C8X6L0_NAKMY</name>
<dbReference type="HOGENOM" id="CLU_136708_0_0_11"/>
<dbReference type="GO" id="GO:0016872">
    <property type="term" value="F:intramolecular lyase activity"/>
    <property type="evidence" value="ECO:0007669"/>
    <property type="project" value="InterPro"/>
</dbReference>
<dbReference type="OrthoDB" id="5195186at2"/>
<dbReference type="KEGG" id="nml:Namu_2498"/>
<dbReference type="EMBL" id="CP001737">
    <property type="protein sequence ID" value="ACV78865.1"/>
    <property type="molecule type" value="Genomic_DNA"/>
</dbReference>
<keyword evidence="4" id="KW-0125">Carotenoid biosynthesis</keyword>
<dbReference type="Pfam" id="PF18916">
    <property type="entry name" value="Lycopene_cyc"/>
    <property type="match status" value="1"/>
</dbReference>
<keyword evidence="7" id="KW-0413">Isomerase</keyword>
<dbReference type="AlphaFoldDB" id="C8X6L0"/>
<feature type="transmembrane region" description="Helical" evidence="8">
    <location>
        <begin position="36"/>
        <end position="61"/>
    </location>
</feature>
<keyword evidence="3 8" id="KW-0812">Transmembrane</keyword>
<evidence type="ECO:0000256" key="1">
    <source>
        <dbReference type="ARBA" id="ARBA00004141"/>
    </source>
</evidence>
<feature type="transmembrane region" description="Helical" evidence="8">
    <location>
        <begin position="73"/>
        <end position="93"/>
    </location>
</feature>
<evidence type="ECO:0000256" key="3">
    <source>
        <dbReference type="ARBA" id="ARBA00022692"/>
    </source>
</evidence>
<proteinExistence type="predicted"/>
<dbReference type="Proteomes" id="UP000002218">
    <property type="component" value="Chromosome"/>
</dbReference>
<reference evidence="10 11" key="2">
    <citation type="journal article" date="2010" name="Stand. Genomic Sci.">
        <title>Complete genome sequence of Nakamurella multipartita type strain (Y-104).</title>
        <authorList>
            <person name="Tice H."/>
            <person name="Mayilraj S."/>
            <person name="Sims D."/>
            <person name="Lapidus A."/>
            <person name="Nolan M."/>
            <person name="Lucas S."/>
            <person name="Glavina Del Rio T."/>
            <person name="Copeland A."/>
            <person name="Cheng J.F."/>
            <person name="Meincke L."/>
            <person name="Bruce D."/>
            <person name="Goodwin L."/>
            <person name="Pitluck S."/>
            <person name="Ivanova N."/>
            <person name="Mavromatis K."/>
            <person name="Ovchinnikova G."/>
            <person name="Pati A."/>
            <person name="Chen A."/>
            <person name="Palaniappan K."/>
            <person name="Land M."/>
            <person name="Hauser L."/>
            <person name="Chang Y.J."/>
            <person name="Jeffries C.D."/>
            <person name="Detter J.C."/>
            <person name="Brettin T."/>
            <person name="Rohde M."/>
            <person name="Goker M."/>
            <person name="Bristow J."/>
            <person name="Eisen J.A."/>
            <person name="Markowitz V."/>
            <person name="Hugenholtz P."/>
            <person name="Kyrpides N.C."/>
            <person name="Klenk H.P."/>
            <person name="Chen F."/>
        </authorList>
    </citation>
    <scope>NUCLEOTIDE SEQUENCE [LARGE SCALE GENOMIC DNA]</scope>
    <source>
        <strain evidence="11">ATCC 700099 / DSM 44233 / CIP 104796 / JCM 9543 / NBRC 105858 / Y-104</strain>
    </source>
</reference>